<organism evidence="2 3">
    <name type="scientific">Nocardioides ginsengisoli</name>
    <dbReference type="NCBI Taxonomy" id="363868"/>
    <lineage>
        <taxon>Bacteria</taxon>
        <taxon>Bacillati</taxon>
        <taxon>Actinomycetota</taxon>
        <taxon>Actinomycetes</taxon>
        <taxon>Propionibacteriales</taxon>
        <taxon>Nocardioidaceae</taxon>
        <taxon>Nocardioides</taxon>
    </lineage>
</organism>
<evidence type="ECO:0008006" key="4">
    <source>
        <dbReference type="Google" id="ProtNLM"/>
    </source>
</evidence>
<dbReference type="RefSeq" id="WP_367921768.1">
    <property type="nucleotide sequence ID" value="NZ_BAABAC010000049.1"/>
</dbReference>
<protein>
    <recommendedName>
        <fullName evidence="4">Lipoprotein</fullName>
    </recommendedName>
</protein>
<dbReference type="EMBL" id="JBHTLX010000020">
    <property type="protein sequence ID" value="MFD1249225.1"/>
    <property type="molecule type" value="Genomic_DNA"/>
</dbReference>
<accession>A0ABW3W3W7</accession>
<name>A0ABW3W3W7_9ACTN</name>
<evidence type="ECO:0000256" key="1">
    <source>
        <dbReference type="SAM" id="SignalP"/>
    </source>
</evidence>
<comment type="caution">
    <text evidence="2">The sequence shown here is derived from an EMBL/GenBank/DDBJ whole genome shotgun (WGS) entry which is preliminary data.</text>
</comment>
<gene>
    <name evidence="2" type="ORF">ACFQ3F_15615</name>
</gene>
<evidence type="ECO:0000313" key="2">
    <source>
        <dbReference type="EMBL" id="MFD1249225.1"/>
    </source>
</evidence>
<keyword evidence="1" id="KW-0732">Signal</keyword>
<dbReference type="Proteomes" id="UP001597229">
    <property type="component" value="Unassembled WGS sequence"/>
</dbReference>
<evidence type="ECO:0000313" key="3">
    <source>
        <dbReference type="Proteomes" id="UP001597229"/>
    </source>
</evidence>
<feature type="chain" id="PRO_5045654607" description="Lipoprotein" evidence="1">
    <location>
        <begin position="21"/>
        <end position="239"/>
    </location>
</feature>
<feature type="signal peptide" evidence="1">
    <location>
        <begin position="1"/>
        <end position="20"/>
    </location>
</feature>
<reference evidence="3" key="1">
    <citation type="journal article" date="2019" name="Int. J. Syst. Evol. Microbiol.">
        <title>The Global Catalogue of Microorganisms (GCM) 10K type strain sequencing project: providing services to taxonomists for standard genome sequencing and annotation.</title>
        <authorList>
            <consortium name="The Broad Institute Genomics Platform"/>
            <consortium name="The Broad Institute Genome Sequencing Center for Infectious Disease"/>
            <person name="Wu L."/>
            <person name="Ma J."/>
        </authorList>
    </citation>
    <scope>NUCLEOTIDE SEQUENCE [LARGE SCALE GENOMIC DNA]</scope>
    <source>
        <strain evidence="3">CCUG 52478</strain>
    </source>
</reference>
<keyword evidence="3" id="KW-1185">Reference proteome</keyword>
<sequence>MGITTKSLAAAAVFAALTLAGCGTEGHTQKVADRSSSTRVGPSGEVDAAFLERLQDRALPAVRSGSLAQAIAAEPVVLTGVIDGVEAGPTTVQAISTELDTRAHTVVVRVRVERAFKSDGVKLAAGFAYVTIRSGSEMTDHDGAAIGDVPSKNPTVADIAKAMPAGTRVVLATRPTPPPRAGAEYGRVVDQDAGHPAGAALLEGDLPPFFSIEDGDGRLTGWPSMTYDDAVAALEKAFP</sequence>
<dbReference type="PROSITE" id="PS51257">
    <property type="entry name" value="PROKAR_LIPOPROTEIN"/>
    <property type="match status" value="1"/>
</dbReference>
<proteinExistence type="predicted"/>